<feature type="transmembrane region" description="Helical" evidence="2">
    <location>
        <begin position="434"/>
        <end position="454"/>
    </location>
</feature>
<feature type="compositionally biased region" description="Basic and acidic residues" evidence="1">
    <location>
        <begin position="46"/>
        <end position="80"/>
    </location>
</feature>
<feature type="transmembrane region" description="Helical" evidence="2">
    <location>
        <begin position="460"/>
        <end position="479"/>
    </location>
</feature>
<protein>
    <submittedName>
        <fullName evidence="3">Uncharacterized protein</fullName>
    </submittedName>
</protein>
<name>F8MSZ0_NEUT8</name>
<accession>F8MSZ0</accession>
<evidence type="ECO:0000256" key="1">
    <source>
        <dbReference type="SAM" id="MobiDB-lite"/>
    </source>
</evidence>
<dbReference type="EMBL" id="GL891306">
    <property type="protein sequence ID" value="EGO55173.1"/>
    <property type="molecule type" value="Genomic_DNA"/>
</dbReference>
<keyword evidence="2" id="KW-0812">Transmembrane</keyword>
<dbReference type="KEGG" id="nte:NEUTE1DRAFT147771"/>
<organism evidence="3 4">
    <name type="scientific">Neurospora tetrasperma (strain FGSC 2508 / ATCC MYA-4615 / P0657)</name>
    <dbReference type="NCBI Taxonomy" id="510951"/>
    <lineage>
        <taxon>Eukaryota</taxon>
        <taxon>Fungi</taxon>
        <taxon>Dikarya</taxon>
        <taxon>Ascomycota</taxon>
        <taxon>Pezizomycotina</taxon>
        <taxon>Sordariomycetes</taxon>
        <taxon>Sordariomycetidae</taxon>
        <taxon>Sordariales</taxon>
        <taxon>Sordariaceae</taxon>
        <taxon>Neurospora</taxon>
    </lineage>
</organism>
<dbReference type="VEuPathDB" id="FungiDB:NEUTE1DRAFT_147771"/>
<evidence type="ECO:0000313" key="3">
    <source>
        <dbReference type="EMBL" id="EGO55173.1"/>
    </source>
</evidence>
<dbReference type="AlphaFoldDB" id="F8MSZ0"/>
<evidence type="ECO:0000256" key="2">
    <source>
        <dbReference type="SAM" id="Phobius"/>
    </source>
</evidence>
<feature type="region of interest" description="Disordered" evidence="1">
    <location>
        <begin position="565"/>
        <end position="629"/>
    </location>
</feature>
<feature type="compositionally biased region" description="Polar residues" evidence="1">
    <location>
        <begin position="567"/>
        <end position="581"/>
    </location>
</feature>
<feature type="compositionally biased region" description="Polar residues" evidence="1">
    <location>
        <begin position="605"/>
        <end position="619"/>
    </location>
</feature>
<dbReference type="RefSeq" id="XP_009853038.1">
    <property type="nucleotide sequence ID" value="XM_009854736.1"/>
</dbReference>
<keyword evidence="2" id="KW-1133">Transmembrane helix</keyword>
<keyword evidence="4" id="KW-1185">Reference proteome</keyword>
<sequence>MSTEHATELVNALKDIKETLATQTEHLKTNSLLLQALLELNQKEVGKRTDAEQRVDNEATKSPDVKVEVDQDSGQREQPRNKSRALYADVPPDFTLTWELTGKDRETHHDNEWYNVNDHKDKEWYHIDDHKLTTPRPLPCPPEEMHLSGNLYVPYSHSRTRRSIESRGLEIDAETTGLDSHAATIVDALNNLYSVPADARLPLCFEPLSLRRMKITGELDEYLIKATQFLKDLRQASGTFIIWDYDILGNHFCYYPSDLSWNIEDEQQFRLLMRRHWAGLDPYFDQLDAKRELIFDPGKHDSLLFDDRHFTQSRLYFWAINSLGRFIQDIDFTIERWETFWGENEDNFRRTEKHLVTVNEQAKVKGCKNVRGVVDKSVDQLWASILSRIQSLKNTRQVFESRRQKIIEYRDGLFNASSVIETREATRLSQNVKLLTFVSIFYLPLGFCMSMWSINENYNANNLVAVTICIGLATYVVVANLETTVYSIRCGLSLLVEAPRQRLVRKMTEESGTRWSFLGRELSRAQPSREDPKPSEWLVVGYWLVTIYRSFKSFRSTEQPLAELDAEQNNATREAPTSRNPINLLKRLRPRPDKDVEKGNPPTKIITTSLAGQDTTSASEPEEAPRLYM</sequence>
<gene>
    <name evidence="3" type="ORF">NEUTE1DRAFT_147771</name>
</gene>
<dbReference type="Proteomes" id="UP000008065">
    <property type="component" value="Unassembled WGS sequence"/>
</dbReference>
<evidence type="ECO:0000313" key="4">
    <source>
        <dbReference type="Proteomes" id="UP000008065"/>
    </source>
</evidence>
<dbReference type="GeneID" id="20826873"/>
<keyword evidence="2" id="KW-0472">Membrane</keyword>
<feature type="region of interest" description="Disordered" evidence="1">
    <location>
        <begin position="46"/>
        <end position="86"/>
    </location>
</feature>
<reference evidence="4" key="1">
    <citation type="journal article" date="2011" name="Genetics">
        <title>Massive changes in genome architecture accompany the transition to self-fertility in the filamentous fungus Neurospora tetrasperma.</title>
        <authorList>
            <person name="Ellison C.E."/>
            <person name="Stajich J.E."/>
            <person name="Jacobson D.J."/>
            <person name="Natvig D.O."/>
            <person name="Lapidus A."/>
            <person name="Foster B."/>
            <person name="Aerts A."/>
            <person name="Riley R."/>
            <person name="Lindquist E.A."/>
            <person name="Grigoriev I.V."/>
            <person name="Taylor J.W."/>
        </authorList>
    </citation>
    <scope>NUCLEOTIDE SEQUENCE [LARGE SCALE GENOMIC DNA]</scope>
    <source>
        <strain evidence="4">FGSC 2508 / P0657</strain>
    </source>
</reference>
<proteinExistence type="predicted"/>
<dbReference type="OrthoDB" id="426293at2759"/>
<dbReference type="HOGENOM" id="CLU_017127_0_0_1"/>